<evidence type="ECO:0000313" key="3">
    <source>
        <dbReference type="Proteomes" id="UP001059596"/>
    </source>
</evidence>
<protein>
    <submittedName>
        <fullName evidence="2">Uncharacterized protein</fullName>
    </submittedName>
</protein>
<name>A0A9P9YVB7_9MUSC</name>
<gene>
    <name evidence="2" type="ORF">M5D96_005126</name>
</gene>
<feature type="region of interest" description="Disordered" evidence="1">
    <location>
        <begin position="67"/>
        <end position="88"/>
    </location>
</feature>
<comment type="caution">
    <text evidence="2">The sequence shown here is derived from an EMBL/GenBank/DDBJ whole genome shotgun (WGS) entry which is preliminary data.</text>
</comment>
<organism evidence="2 3">
    <name type="scientific">Drosophila gunungcola</name>
    <name type="common">fruit fly</name>
    <dbReference type="NCBI Taxonomy" id="103775"/>
    <lineage>
        <taxon>Eukaryota</taxon>
        <taxon>Metazoa</taxon>
        <taxon>Ecdysozoa</taxon>
        <taxon>Arthropoda</taxon>
        <taxon>Hexapoda</taxon>
        <taxon>Insecta</taxon>
        <taxon>Pterygota</taxon>
        <taxon>Neoptera</taxon>
        <taxon>Endopterygota</taxon>
        <taxon>Diptera</taxon>
        <taxon>Brachycera</taxon>
        <taxon>Muscomorpha</taxon>
        <taxon>Ephydroidea</taxon>
        <taxon>Drosophilidae</taxon>
        <taxon>Drosophila</taxon>
        <taxon>Sophophora</taxon>
    </lineage>
</organism>
<dbReference type="EMBL" id="JAMKOV010000002">
    <property type="protein sequence ID" value="KAI8043788.1"/>
    <property type="molecule type" value="Genomic_DNA"/>
</dbReference>
<feature type="non-terminal residue" evidence="2">
    <location>
        <position position="88"/>
    </location>
</feature>
<sequence>VASHITSSNPAGFLDSRHSERSLGWLGVRVFAMEIVYGHLWGTHETASKAKMTLSSGNYKSLRQKCEHAAHISQRGQRQPNRAVGQNA</sequence>
<dbReference type="Proteomes" id="UP001059596">
    <property type="component" value="Unassembled WGS sequence"/>
</dbReference>
<feature type="compositionally biased region" description="Polar residues" evidence="1">
    <location>
        <begin position="74"/>
        <end position="88"/>
    </location>
</feature>
<keyword evidence="3" id="KW-1185">Reference proteome</keyword>
<accession>A0A9P9YVB7</accession>
<reference evidence="2" key="1">
    <citation type="journal article" date="2023" name="Genome Biol. Evol.">
        <title>Long-read-based Genome Assembly of Drosophila gunungcola Reveals Fewer Chemosensory Genes in Flower-breeding Species.</title>
        <authorList>
            <person name="Negi A."/>
            <person name="Liao B.Y."/>
            <person name="Yeh S.D."/>
        </authorList>
    </citation>
    <scope>NUCLEOTIDE SEQUENCE</scope>
    <source>
        <strain evidence="2">Sukarami</strain>
    </source>
</reference>
<proteinExistence type="predicted"/>
<evidence type="ECO:0000313" key="2">
    <source>
        <dbReference type="EMBL" id="KAI8043788.1"/>
    </source>
</evidence>
<evidence type="ECO:0000256" key="1">
    <source>
        <dbReference type="SAM" id="MobiDB-lite"/>
    </source>
</evidence>
<dbReference type="AlphaFoldDB" id="A0A9P9YVB7"/>